<dbReference type="Proteomes" id="UP000284177">
    <property type="component" value="Unassembled WGS sequence"/>
</dbReference>
<dbReference type="SMART" id="SM00220">
    <property type="entry name" value="S_TKc"/>
    <property type="match status" value="1"/>
</dbReference>
<sequence>MLMLQRGDIIIGKWTNRRYIILKKVGQGGIGVVFKVKDEEGNIRAIKVSDDISSITREYNIMNELQKLDCLPKVYQIDDTIIHNKTFYFFVMDYIRGENLKEIIKYGKLSIKDILSIAYIVVNFFKRVKEAGYSYYDIKLENIVIDKYKKKLLFIDFGGAVEGNLSMKEYTPTYSPEAWGIEVNKGYDDRIIFSGTMLIVNMLLEKEVNPFTCSITNLVNDKLIKLKLNKIVEKFVEKGLYIKYENVNIYLDELKDILIRLNTSNLKIERNYDIIDIVFICSIGLFVLTLIITVNYFI</sequence>
<dbReference type="OrthoDB" id="583109at2"/>
<keyword evidence="1" id="KW-0472">Membrane</keyword>
<comment type="caution">
    <text evidence="3">The sequence shown here is derived from an EMBL/GenBank/DDBJ whole genome shotgun (WGS) entry which is preliminary data.</text>
</comment>
<organism evidence="3 4">
    <name type="scientific">Thermohalobacter berrensis</name>
    <dbReference type="NCBI Taxonomy" id="99594"/>
    <lineage>
        <taxon>Bacteria</taxon>
        <taxon>Bacillati</taxon>
        <taxon>Bacillota</taxon>
        <taxon>Tissierellia</taxon>
        <taxon>Tissierellales</taxon>
        <taxon>Thermohalobacteraceae</taxon>
        <taxon>Thermohalobacter</taxon>
    </lineage>
</organism>
<dbReference type="RefSeq" id="WP_120167324.1">
    <property type="nucleotide sequence ID" value="NZ_MCIB01000003.1"/>
</dbReference>
<feature type="domain" description="Protein kinase" evidence="2">
    <location>
        <begin position="19"/>
        <end position="280"/>
    </location>
</feature>
<evidence type="ECO:0000259" key="2">
    <source>
        <dbReference type="PROSITE" id="PS50011"/>
    </source>
</evidence>
<dbReference type="PROSITE" id="PS50011">
    <property type="entry name" value="PROTEIN_KINASE_DOM"/>
    <property type="match status" value="1"/>
</dbReference>
<dbReference type="PANTHER" id="PTHR24347">
    <property type="entry name" value="SERINE/THREONINE-PROTEIN KINASE"/>
    <property type="match status" value="1"/>
</dbReference>
<dbReference type="AlphaFoldDB" id="A0A419T8L1"/>
<feature type="transmembrane region" description="Helical" evidence="1">
    <location>
        <begin position="274"/>
        <end position="297"/>
    </location>
</feature>
<dbReference type="InterPro" id="IPR008271">
    <property type="entry name" value="Ser/Thr_kinase_AS"/>
</dbReference>
<keyword evidence="1" id="KW-1133">Transmembrane helix</keyword>
<dbReference type="EMBL" id="MCIB01000003">
    <property type="protein sequence ID" value="RKD33884.1"/>
    <property type="molecule type" value="Genomic_DNA"/>
</dbReference>
<dbReference type="Pfam" id="PF00069">
    <property type="entry name" value="Pkinase"/>
    <property type="match status" value="1"/>
</dbReference>
<name>A0A419T8L1_9FIRM</name>
<keyword evidence="4" id="KW-1185">Reference proteome</keyword>
<evidence type="ECO:0000313" key="4">
    <source>
        <dbReference type="Proteomes" id="UP000284177"/>
    </source>
</evidence>
<dbReference type="SUPFAM" id="SSF56112">
    <property type="entry name" value="Protein kinase-like (PK-like)"/>
    <property type="match status" value="1"/>
</dbReference>
<reference evidence="3 4" key="1">
    <citation type="submission" date="2016-08" db="EMBL/GenBank/DDBJ databases">
        <title>Novel Firmicutes and Novel Genomes.</title>
        <authorList>
            <person name="Poppleton D.I."/>
            <person name="Gribaldo S."/>
        </authorList>
    </citation>
    <scope>NUCLEOTIDE SEQUENCE [LARGE SCALE GENOMIC DNA]</scope>
    <source>
        <strain evidence="3 4">CTT3</strain>
    </source>
</reference>
<evidence type="ECO:0000256" key="1">
    <source>
        <dbReference type="SAM" id="Phobius"/>
    </source>
</evidence>
<protein>
    <recommendedName>
        <fullName evidence="2">Protein kinase domain-containing protein</fullName>
    </recommendedName>
</protein>
<evidence type="ECO:0000313" key="3">
    <source>
        <dbReference type="EMBL" id="RKD33884.1"/>
    </source>
</evidence>
<gene>
    <name evidence="3" type="ORF">BET03_08120</name>
</gene>
<accession>A0A419T8L1</accession>
<keyword evidence="1" id="KW-0812">Transmembrane</keyword>
<dbReference type="InterPro" id="IPR000719">
    <property type="entry name" value="Prot_kinase_dom"/>
</dbReference>
<dbReference type="GO" id="GO:0005524">
    <property type="term" value="F:ATP binding"/>
    <property type="evidence" value="ECO:0007669"/>
    <property type="project" value="InterPro"/>
</dbReference>
<dbReference type="InterPro" id="IPR011009">
    <property type="entry name" value="Kinase-like_dom_sf"/>
</dbReference>
<dbReference type="Gene3D" id="1.10.510.10">
    <property type="entry name" value="Transferase(Phosphotransferase) domain 1"/>
    <property type="match status" value="1"/>
</dbReference>
<proteinExistence type="predicted"/>
<dbReference type="PROSITE" id="PS00108">
    <property type="entry name" value="PROTEIN_KINASE_ST"/>
    <property type="match status" value="1"/>
</dbReference>
<dbReference type="GO" id="GO:0004672">
    <property type="term" value="F:protein kinase activity"/>
    <property type="evidence" value="ECO:0007669"/>
    <property type="project" value="InterPro"/>
</dbReference>